<dbReference type="Gene3D" id="1.10.600.10">
    <property type="entry name" value="Farnesyl Diphosphate Synthase"/>
    <property type="match status" value="1"/>
</dbReference>
<reference evidence="1 5" key="2">
    <citation type="submission" date="2019-01" db="EMBL/GenBank/DDBJ databases">
        <title>Complete Genome Sequence and Annotation of the Paracoccus pantotrophus type strain DSM 2944.</title>
        <authorList>
            <person name="Bockwoldt J.A."/>
            <person name="Zimmermann M."/>
            <person name="Tiso T."/>
            <person name="Blank L.M."/>
        </authorList>
    </citation>
    <scope>NUCLEOTIDE SEQUENCE [LARGE SCALE GENOMIC DNA]</scope>
    <source>
        <strain evidence="1 5">DSM 2944</strain>
    </source>
</reference>
<dbReference type="AlphaFoldDB" id="A0A1I5GE23"/>
<dbReference type="EMBL" id="CP058689">
    <property type="protein sequence ID" value="QLH13612.1"/>
    <property type="molecule type" value="Genomic_DNA"/>
</dbReference>
<evidence type="ECO:0000313" key="4">
    <source>
        <dbReference type="Proteomes" id="UP000273626"/>
    </source>
</evidence>
<reference evidence="3 4" key="1">
    <citation type="submission" date="2018-10" db="EMBL/GenBank/DDBJ databases">
        <title>Genomic Encyclopedia of Archaeal and Bacterial Type Strains, Phase II (KMG-II): from individual species to whole genera.</title>
        <authorList>
            <person name="Goeker M."/>
        </authorList>
    </citation>
    <scope>NUCLEOTIDE SEQUENCE [LARGE SCALE GENOMIC DNA]</scope>
    <source>
        <strain evidence="4">ATCC 35512 / DSM 2944 / CIP 106514 / LMD 82.5 / NBRC 102493 / NCCB 82005 / GB17</strain>
        <strain evidence="3">DSM 2944</strain>
    </source>
</reference>
<protein>
    <submittedName>
        <fullName evidence="3">Phytoene/squalene synthetase</fullName>
    </submittedName>
    <submittedName>
        <fullName evidence="2">Squalene/phytoene synthase family protein</fullName>
    </submittedName>
</protein>
<dbReference type="EMBL" id="CP044423">
    <property type="protein sequence ID" value="QFG35372.1"/>
    <property type="molecule type" value="Genomic_DNA"/>
</dbReference>
<dbReference type="RefSeq" id="WP_024844496.1">
    <property type="nucleotide sequence ID" value="NZ_CP038206.1"/>
</dbReference>
<dbReference type="EMBL" id="RBLI01000002">
    <property type="protein sequence ID" value="RKS44426.1"/>
    <property type="molecule type" value="Genomic_DNA"/>
</dbReference>
<dbReference type="Proteomes" id="UP000326453">
    <property type="component" value="Chromosome 2"/>
</dbReference>
<proteinExistence type="predicted"/>
<evidence type="ECO:0000313" key="2">
    <source>
        <dbReference type="EMBL" id="QLH13612.1"/>
    </source>
</evidence>
<accession>A0A1I5GE23</accession>
<reference evidence="2 6" key="3">
    <citation type="submission" date="2020-07" db="EMBL/GenBank/DDBJ databases">
        <title>The complete genome of Paracoccus pantotrophus ACCC 10489.</title>
        <authorList>
            <person name="Si Y."/>
        </authorList>
    </citation>
    <scope>NUCLEOTIDE SEQUENCE [LARGE SCALE GENOMIC DNA]</scope>
    <source>
        <strain evidence="2 6">ACCC10489</strain>
    </source>
</reference>
<gene>
    <name evidence="3" type="ORF">BDE18_3273</name>
    <name evidence="1" type="ORF">ESD82_04055</name>
    <name evidence="2" type="ORF">HYQ43_04860</name>
</gene>
<dbReference type="InterPro" id="IPR008949">
    <property type="entry name" value="Isoprenoid_synthase_dom_sf"/>
</dbReference>
<evidence type="ECO:0000313" key="5">
    <source>
        <dbReference type="Proteomes" id="UP000326453"/>
    </source>
</evidence>
<evidence type="ECO:0000313" key="3">
    <source>
        <dbReference type="EMBL" id="RKS44426.1"/>
    </source>
</evidence>
<organism evidence="2 6">
    <name type="scientific">Paracoccus pantotrophus</name>
    <name type="common">Thiosphaera pantotropha</name>
    <dbReference type="NCBI Taxonomy" id="82367"/>
    <lineage>
        <taxon>Bacteria</taxon>
        <taxon>Pseudomonadati</taxon>
        <taxon>Pseudomonadota</taxon>
        <taxon>Alphaproteobacteria</taxon>
        <taxon>Rhodobacterales</taxon>
        <taxon>Paracoccaceae</taxon>
        <taxon>Paracoccus</taxon>
    </lineage>
</organism>
<dbReference type="Proteomes" id="UP000273626">
    <property type="component" value="Unassembled WGS sequence"/>
</dbReference>
<sequence>MSLDDCAEALREHDPDRFGICLLAPAEARPRLLTLYALNLELARAPLASTEPLIAEMRLQWWIERLEDIGAGKVQSHELLTPLAEAWGPRAAGFPVLAEARRRDAAREPLDGPEAVAAYVRDTAVPLARFAAEAMGWEAAGGFAPPDPRGVFGKRRKPDVAEVVDAQAEGVGLAHWLAALPALQGLGLGLWDASPEVLAGIAGKARAKLAEARAQRRFVPRRLAPVLFAGAGVRAALRAAPRGIEALAGAAPSEFRRRLALGAFALTHRWWI</sequence>
<dbReference type="Proteomes" id="UP000509322">
    <property type="component" value="Chromosome 1"/>
</dbReference>
<dbReference type="GeneID" id="51369721"/>
<dbReference type="Pfam" id="PF00494">
    <property type="entry name" value="SQS_PSY"/>
    <property type="match status" value="1"/>
</dbReference>
<evidence type="ECO:0000313" key="6">
    <source>
        <dbReference type="Proteomes" id="UP000509322"/>
    </source>
</evidence>
<name>A0A1I5GE23_PARPN</name>
<dbReference type="KEGG" id="ppan:ESD82_04055"/>
<dbReference type="InterPro" id="IPR002060">
    <property type="entry name" value="Squ/phyt_synthse"/>
</dbReference>
<dbReference type="OrthoDB" id="9814909at2"/>
<dbReference type="SUPFAM" id="SSF48576">
    <property type="entry name" value="Terpenoid synthases"/>
    <property type="match status" value="1"/>
</dbReference>
<keyword evidence="4" id="KW-1185">Reference proteome</keyword>
<evidence type="ECO:0000313" key="1">
    <source>
        <dbReference type="EMBL" id="QFG35372.1"/>
    </source>
</evidence>